<dbReference type="WBParaSite" id="NBR_0001096001-mRNA-1">
    <property type="protein sequence ID" value="NBR_0001096001-mRNA-1"/>
    <property type="gene ID" value="NBR_0001096001"/>
</dbReference>
<organism evidence="3">
    <name type="scientific">Nippostrongylus brasiliensis</name>
    <name type="common">Rat hookworm</name>
    <dbReference type="NCBI Taxonomy" id="27835"/>
    <lineage>
        <taxon>Eukaryota</taxon>
        <taxon>Metazoa</taxon>
        <taxon>Ecdysozoa</taxon>
        <taxon>Nematoda</taxon>
        <taxon>Chromadorea</taxon>
        <taxon>Rhabditida</taxon>
        <taxon>Rhabditina</taxon>
        <taxon>Rhabditomorpha</taxon>
        <taxon>Strongyloidea</taxon>
        <taxon>Heligmosomidae</taxon>
        <taxon>Nippostrongylus</taxon>
    </lineage>
</organism>
<accession>A0A0N4Y4V4</accession>
<gene>
    <name evidence="1" type="ORF">NBR_LOCUS10961</name>
</gene>
<dbReference type="Proteomes" id="UP000271162">
    <property type="component" value="Unassembled WGS sequence"/>
</dbReference>
<evidence type="ECO:0000313" key="2">
    <source>
        <dbReference type="Proteomes" id="UP000271162"/>
    </source>
</evidence>
<dbReference type="AlphaFoldDB" id="A0A0N4Y4V4"/>
<proteinExistence type="predicted"/>
<protein>
    <submittedName>
        <fullName evidence="3">Histone-lysine N-methyltransferase SETMAR</fullName>
    </submittedName>
</protein>
<name>A0A0N4Y4V4_NIPBR</name>
<reference evidence="1 2" key="2">
    <citation type="submission" date="2018-11" db="EMBL/GenBank/DDBJ databases">
        <authorList>
            <consortium name="Pathogen Informatics"/>
        </authorList>
    </citation>
    <scope>NUCLEOTIDE SEQUENCE [LARGE SCALE GENOMIC DNA]</scope>
</reference>
<keyword evidence="2" id="KW-1185">Reference proteome</keyword>
<evidence type="ECO:0000313" key="1">
    <source>
        <dbReference type="EMBL" id="VDL74550.1"/>
    </source>
</evidence>
<evidence type="ECO:0000313" key="3">
    <source>
        <dbReference type="WBParaSite" id="NBR_0001096001-mRNA-1"/>
    </source>
</evidence>
<dbReference type="STRING" id="27835.A0A0N4Y4V4"/>
<reference evidence="3" key="1">
    <citation type="submission" date="2017-02" db="UniProtKB">
        <authorList>
            <consortium name="WormBaseParasite"/>
        </authorList>
    </citation>
    <scope>IDENTIFICATION</scope>
</reference>
<dbReference type="EMBL" id="UYSL01020425">
    <property type="protein sequence ID" value="VDL74550.1"/>
    <property type="molecule type" value="Genomic_DNA"/>
</dbReference>
<sequence>MPHEHRSDAVEEDLLDMDIADSEAALAELQYATLKKHRLTKKQRLKRVADAAKEDNAEEPSAKRLPETIMPKPKMKLRPLLVAQEETPVMSNKDVRDIFYAVMDGVQGNSRKLDRLEDCLRSMDGRLRVLEEWMMNSETRKKKEFVAMQPGCPAVPNSRYCEEETPVRSTVYSWFSKFNSGDYNIEYKDKSGRPLEFNRDVLRDEVEADPYQTIRELSSTGTVR</sequence>